<sequence length="179" mass="20657">MRSQQQAILSLFGYRNWSPQYTAEIESHLGYLLRYYPKGHNAFRQLLAYFGHQKLIIPSYRTLQDMFSSAFITEENRLDVAVSSLPTAITDQLIALVQRDDGITALNIIRAESEGFSIHRRQNAYRRCASSSISLYTLLANYVVVNAKNIGLNEYEGHSLYDMIYNNNTDIDIHIKLWK</sequence>
<name>A0A1Y2SAU9_9GAMM</name>
<organism evidence="2 3">
    <name type="scientific">Xenorhabdus vietnamensis</name>
    <dbReference type="NCBI Taxonomy" id="351656"/>
    <lineage>
        <taxon>Bacteria</taxon>
        <taxon>Pseudomonadati</taxon>
        <taxon>Pseudomonadota</taxon>
        <taxon>Gammaproteobacteria</taxon>
        <taxon>Enterobacterales</taxon>
        <taxon>Morganellaceae</taxon>
        <taxon>Xenorhabdus</taxon>
    </lineage>
</organism>
<gene>
    <name evidence="2" type="ORF">Xvie_02596</name>
</gene>
<comment type="caution">
    <text evidence="2">The sequence shown here is derived from an EMBL/GenBank/DDBJ whole genome shotgun (WGS) entry which is preliminary data.</text>
</comment>
<feature type="domain" description="DUF4158" evidence="1">
    <location>
        <begin position="2"/>
        <end position="70"/>
    </location>
</feature>
<dbReference type="InterPro" id="IPR025296">
    <property type="entry name" value="DUF4158"/>
</dbReference>
<reference evidence="2 3" key="1">
    <citation type="submission" date="2016-10" db="EMBL/GenBank/DDBJ databases">
        <title>Systematic genetic and metabolomic analysis of Xenorhabdus and Photorhabdus spp., highlights the requirements for a dual symbiotic and pathogenic life style.</title>
        <authorList>
            <person name="Tobias N.J."/>
            <person name="Wolff H."/>
            <person name="Djahanschiri B."/>
            <person name="Pidot S.J."/>
            <person name="Stinear T.P."/>
            <person name="Ebersberger I."/>
            <person name="Bode H.B."/>
        </authorList>
    </citation>
    <scope>NUCLEOTIDE SEQUENCE [LARGE SCALE GENOMIC DNA]</scope>
    <source>
        <strain evidence="2 3">DSM 22392</strain>
    </source>
</reference>
<evidence type="ECO:0000259" key="1">
    <source>
        <dbReference type="Pfam" id="PF13700"/>
    </source>
</evidence>
<dbReference type="AlphaFoldDB" id="A0A1Y2SAU9"/>
<dbReference type="RefSeq" id="WP_086109691.1">
    <property type="nucleotide sequence ID" value="NZ_CAWNGD010000035.1"/>
</dbReference>
<dbReference type="Proteomes" id="UP000194350">
    <property type="component" value="Unassembled WGS sequence"/>
</dbReference>
<dbReference type="Pfam" id="PF13700">
    <property type="entry name" value="DUF4158"/>
    <property type="match status" value="1"/>
</dbReference>
<dbReference type="EMBL" id="MUBJ01000013">
    <property type="protein sequence ID" value="OTA15742.1"/>
    <property type="molecule type" value="Genomic_DNA"/>
</dbReference>
<dbReference type="OrthoDB" id="5292689at2"/>
<keyword evidence="3" id="KW-1185">Reference proteome</keyword>
<accession>A0A1Y2SAU9</accession>
<protein>
    <submittedName>
        <fullName evidence="2">Transposase</fullName>
    </submittedName>
</protein>
<evidence type="ECO:0000313" key="2">
    <source>
        <dbReference type="EMBL" id="OTA15742.1"/>
    </source>
</evidence>
<proteinExistence type="predicted"/>
<evidence type="ECO:0000313" key="3">
    <source>
        <dbReference type="Proteomes" id="UP000194350"/>
    </source>
</evidence>